<evidence type="ECO:0000256" key="2">
    <source>
        <dbReference type="ARBA" id="ARBA00023008"/>
    </source>
</evidence>
<feature type="binding site" evidence="3">
    <location>
        <position position="59"/>
    </location>
    <ligand>
        <name>Cu cation</name>
        <dbReference type="ChEBI" id="CHEBI:23378"/>
    </ligand>
</feature>
<dbReference type="Gene3D" id="3.40.30.10">
    <property type="entry name" value="Glutaredoxin"/>
    <property type="match status" value="1"/>
</dbReference>
<reference evidence="7 8" key="1">
    <citation type="journal article" date="2022" name="ISME Commun">
        <title>Vulcanimicrobium alpinus gen. nov. sp. nov., the first cultivated representative of the candidate phylum 'Eremiobacterota', is a metabolically versatile aerobic anoxygenic phototroph.</title>
        <authorList>
            <person name="Yabe S."/>
            <person name="Muto K."/>
            <person name="Abe K."/>
            <person name="Yokota A."/>
            <person name="Staudigel H."/>
            <person name="Tebo B.M."/>
        </authorList>
    </citation>
    <scope>NUCLEOTIDE SEQUENCE [LARGE SCALE GENOMIC DNA]</scope>
    <source>
        <strain evidence="7 8">WC8-2</strain>
    </source>
</reference>
<dbReference type="Proteomes" id="UP001317532">
    <property type="component" value="Chromosome"/>
</dbReference>
<dbReference type="InterPro" id="IPR036249">
    <property type="entry name" value="Thioredoxin-like_sf"/>
</dbReference>
<dbReference type="RefSeq" id="WP_317995321.1">
    <property type="nucleotide sequence ID" value="NZ_AP025523.1"/>
</dbReference>
<comment type="similarity">
    <text evidence="1">Belongs to the SCO1/2 family.</text>
</comment>
<keyword evidence="5" id="KW-0732">Signal</keyword>
<evidence type="ECO:0000256" key="4">
    <source>
        <dbReference type="PIRSR" id="PIRSR603782-2"/>
    </source>
</evidence>
<dbReference type="InterPro" id="IPR003782">
    <property type="entry name" value="SCO1/SenC"/>
</dbReference>
<dbReference type="PROSITE" id="PS51352">
    <property type="entry name" value="THIOREDOXIN_2"/>
    <property type="match status" value="1"/>
</dbReference>
<keyword evidence="8" id="KW-1185">Reference proteome</keyword>
<gene>
    <name evidence="7" type="ORF">WPS_30240</name>
</gene>
<accession>A0AAN1Y048</accession>
<dbReference type="KEGG" id="vab:WPS_30240"/>
<feature type="signal peptide" evidence="5">
    <location>
        <begin position="1"/>
        <end position="22"/>
    </location>
</feature>
<feature type="binding site" evidence="3">
    <location>
        <position position="63"/>
    </location>
    <ligand>
        <name>Cu cation</name>
        <dbReference type="ChEBI" id="CHEBI:23378"/>
    </ligand>
</feature>
<dbReference type="InterPro" id="IPR013766">
    <property type="entry name" value="Thioredoxin_domain"/>
</dbReference>
<dbReference type="Pfam" id="PF02630">
    <property type="entry name" value="SCO1-SenC"/>
    <property type="match status" value="1"/>
</dbReference>
<keyword evidence="2 3" id="KW-0186">Copper</keyword>
<feature type="binding site" evidence="3">
    <location>
        <position position="142"/>
    </location>
    <ligand>
        <name>Cu cation</name>
        <dbReference type="ChEBI" id="CHEBI:23378"/>
    </ligand>
</feature>
<evidence type="ECO:0000259" key="6">
    <source>
        <dbReference type="PROSITE" id="PS51352"/>
    </source>
</evidence>
<organism evidence="7 8">
    <name type="scientific">Vulcanimicrobium alpinum</name>
    <dbReference type="NCBI Taxonomy" id="3016050"/>
    <lineage>
        <taxon>Bacteria</taxon>
        <taxon>Bacillati</taxon>
        <taxon>Vulcanimicrobiota</taxon>
        <taxon>Vulcanimicrobiia</taxon>
        <taxon>Vulcanimicrobiales</taxon>
        <taxon>Vulcanimicrobiaceae</taxon>
        <taxon>Vulcanimicrobium</taxon>
    </lineage>
</organism>
<name>A0AAN1Y048_UNVUL</name>
<dbReference type="EMBL" id="AP025523">
    <property type="protein sequence ID" value="BDE07748.1"/>
    <property type="molecule type" value="Genomic_DNA"/>
</dbReference>
<dbReference type="AlphaFoldDB" id="A0AAN1Y048"/>
<sequence length="181" mass="19242">MHLLLLTGALALAASLAVPASAGTARDARDVPVVDQAGTTFTLRDLRRPTAVVFIDLDCDDACTIAEGVFAKLAVALDKEHVDARLVTLTLDPEADPPIAMAAMARRFGADATRWHWASGAPANVKALMSAFHVVRVNRTEHSTFCYLLDAHGLPSRVIPLSTAADGELLAGLRALAHRRT</sequence>
<feature type="disulfide bond" description="Redox-active" evidence="4">
    <location>
        <begin position="59"/>
        <end position="63"/>
    </location>
</feature>
<dbReference type="SUPFAM" id="SSF52833">
    <property type="entry name" value="Thioredoxin-like"/>
    <property type="match status" value="1"/>
</dbReference>
<keyword evidence="3" id="KW-0479">Metal-binding</keyword>
<proteinExistence type="inferred from homology"/>
<evidence type="ECO:0000313" key="7">
    <source>
        <dbReference type="EMBL" id="BDE07748.1"/>
    </source>
</evidence>
<dbReference type="CDD" id="cd02968">
    <property type="entry name" value="SCO"/>
    <property type="match status" value="1"/>
</dbReference>
<protein>
    <recommendedName>
        <fullName evidence="6">Thioredoxin domain-containing protein</fullName>
    </recommendedName>
</protein>
<evidence type="ECO:0000256" key="5">
    <source>
        <dbReference type="SAM" id="SignalP"/>
    </source>
</evidence>
<evidence type="ECO:0000256" key="1">
    <source>
        <dbReference type="ARBA" id="ARBA00010996"/>
    </source>
</evidence>
<feature type="chain" id="PRO_5042862331" description="Thioredoxin domain-containing protein" evidence="5">
    <location>
        <begin position="23"/>
        <end position="181"/>
    </location>
</feature>
<evidence type="ECO:0000313" key="8">
    <source>
        <dbReference type="Proteomes" id="UP001317532"/>
    </source>
</evidence>
<dbReference type="GO" id="GO:0046872">
    <property type="term" value="F:metal ion binding"/>
    <property type="evidence" value="ECO:0007669"/>
    <property type="project" value="UniProtKB-KW"/>
</dbReference>
<keyword evidence="4" id="KW-1015">Disulfide bond</keyword>
<feature type="domain" description="Thioredoxin" evidence="6">
    <location>
        <begin position="5"/>
        <end position="181"/>
    </location>
</feature>
<evidence type="ECO:0000256" key="3">
    <source>
        <dbReference type="PIRSR" id="PIRSR603782-1"/>
    </source>
</evidence>